<dbReference type="STRING" id="37928.SAMN04489742_3267"/>
<dbReference type="Proteomes" id="UP000181917">
    <property type="component" value="Unassembled WGS sequence"/>
</dbReference>
<dbReference type="InterPro" id="IPR052742">
    <property type="entry name" value="Mito_N-acetyltransferase"/>
</dbReference>
<dbReference type="InterPro" id="IPR016181">
    <property type="entry name" value="Acyl_CoA_acyltransferase"/>
</dbReference>
<protein>
    <submittedName>
        <fullName evidence="2">L-amino acid N-acyltransferase YncA</fullName>
    </submittedName>
</protein>
<dbReference type="InterPro" id="IPR000182">
    <property type="entry name" value="GNAT_dom"/>
</dbReference>
<dbReference type="KEGG" id="acry:AC20117_01150"/>
<dbReference type="PANTHER" id="PTHR43138:SF1">
    <property type="entry name" value="N-ACETYLTRANSFERASE ACA1"/>
    <property type="match status" value="1"/>
</dbReference>
<gene>
    <name evidence="2" type="ORF">SAMN04489742_3267</name>
</gene>
<organism evidence="2 3">
    <name type="scientific">Crystallibacter crystallopoietes</name>
    <dbReference type="NCBI Taxonomy" id="37928"/>
    <lineage>
        <taxon>Bacteria</taxon>
        <taxon>Bacillati</taxon>
        <taxon>Actinomycetota</taxon>
        <taxon>Actinomycetes</taxon>
        <taxon>Micrococcales</taxon>
        <taxon>Micrococcaceae</taxon>
        <taxon>Crystallibacter</taxon>
    </lineage>
</organism>
<dbReference type="AlphaFoldDB" id="A0A1H1F5S8"/>
<feature type="domain" description="N-acetyltransferase" evidence="1">
    <location>
        <begin position="1"/>
        <end position="164"/>
    </location>
</feature>
<evidence type="ECO:0000313" key="3">
    <source>
        <dbReference type="Proteomes" id="UP000181917"/>
    </source>
</evidence>
<dbReference type="RefSeq" id="WP_074701361.1">
    <property type="nucleotide sequence ID" value="NZ_CP018863.1"/>
</dbReference>
<dbReference type="EMBL" id="FNKH01000002">
    <property type="protein sequence ID" value="SDQ96260.1"/>
    <property type="molecule type" value="Genomic_DNA"/>
</dbReference>
<name>A0A1H1F5S8_9MICC</name>
<keyword evidence="3" id="KW-1185">Reference proteome</keyword>
<dbReference type="PROSITE" id="PS51186">
    <property type="entry name" value="GNAT"/>
    <property type="match status" value="1"/>
</dbReference>
<keyword evidence="2" id="KW-0012">Acyltransferase</keyword>
<reference evidence="2 3" key="1">
    <citation type="submission" date="2016-10" db="EMBL/GenBank/DDBJ databases">
        <authorList>
            <person name="de Groot N.N."/>
        </authorList>
    </citation>
    <scope>NUCLEOTIDE SEQUENCE [LARGE SCALE GENOMIC DNA]</scope>
    <source>
        <strain evidence="2 3">DSM 20117</strain>
    </source>
</reference>
<dbReference type="PANTHER" id="PTHR43138">
    <property type="entry name" value="ACETYLTRANSFERASE, GNAT FAMILY"/>
    <property type="match status" value="1"/>
</dbReference>
<keyword evidence="2" id="KW-0808">Transferase</keyword>
<proteinExistence type="predicted"/>
<dbReference type="SUPFAM" id="SSF55729">
    <property type="entry name" value="Acyl-CoA N-acyltransferases (Nat)"/>
    <property type="match status" value="1"/>
</dbReference>
<dbReference type="GO" id="GO:0016747">
    <property type="term" value="F:acyltransferase activity, transferring groups other than amino-acyl groups"/>
    <property type="evidence" value="ECO:0007669"/>
    <property type="project" value="InterPro"/>
</dbReference>
<sequence>MYIRDATAADWPGIWSVMEPIIRAGETYTLDPESSEESLRAKWLHLSGQGRTFVAIDDGGAVTGTAELHPNYGGAAARVANAGFMVHPDRGGKGIARALADHVLEQARADGYRAMVFNAVVASNVRAVRLWESLGFEILATIPEAFDHPVEGLVGLHVMHRKLD</sequence>
<evidence type="ECO:0000313" key="2">
    <source>
        <dbReference type="EMBL" id="SDQ96260.1"/>
    </source>
</evidence>
<dbReference type="Gene3D" id="3.40.630.30">
    <property type="match status" value="1"/>
</dbReference>
<dbReference type="OrthoDB" id="9788300at2"/>
<evidence type="ECO:0000259" key="1">
    <source>
        <dbReference type="PROSITE" id="PS51186"/>
    </source>
</evidence>
<accession>A0A1H1F5S8</accession>
<dbReference type="CDD" id="cd04301">
    <property type="entry name" value="NAT_SF"/>
    <property type="match status" value="1"/>
</dbReference>
<dbReference type="Pfam" id="PF00583">
    <property type="entry name" value="Acetyltransf_1"/>
    <property type="match status" value="1"/>
</dbReference>